<keyword evidence="1" id="KW-0614">Plasmid</keyword>
<dbReference type="KEGG" id="abs:AZOBR_p130087"/>
<evidence type="ECO:0000313" key="2">
    <source>
        <dbReference type="Proteomes" id="UP000007319"/>
    </source>
</evidence>
<protein>
    <submittedName>
        <fullName evidence="1">Uncharacterized protein</fullName>
    </submittedName>
</protein>
<geneLocation type="plasmid" evidence="1 2">
    <name>AZOBR_p1</name>
</geneLocation>
<reference evidence="1 2" key="1">
    <citation type="journal article" date="2011" name="PLoS Genet.">
        <title>Azospirillum genomes reveal transition of bacteria from aquatic to terrestrial environments.</title>
        <authorList>
            <person name="Wisniewski-Dye F."/>
            <person name="Borziak K."/>
            <person name="Khalsa-Moyers G."/>
            <person name="Alexandre G."/>
            <person name="Sukharnikov L.O."/>
            <person name="Wuichet K."/>
            <person name="Hurst G.B."/>
            <person name="McDonald W.H."/>
            <person name="Robertson J.S."/>
            <person name="Barbe V."/>
            <person name="Calteau A."/>
            <person name="Rouy Z."/>
            <person name="Mangenot S."/>
            <person name="Prigent-Combaret C."/>
            <person name="Normand P."/>
            <person name="Boyer M."/>
            <person name="Siguier P."/>
            <person name="Dessaux Y."/>
            <person name="Elmerich C."/>
            <person name="Condemine G."/>
            <person name="Krishnen G."/>
            <person name="Kennedy I."/>
            <person name="Paterson A.H."/>
            <person name="Gonzalez V."/>
            <person name="Mavingui P."/>
            <person name="Zhulin I.B."/>
        </authorList>
    </citation>
    <scope>NUCLEOTIDE SEQUENCE [LARGE SCALE GENOMIC DNA]</scope>
    <source>
        <strain evidence="1 2">Sp245</strain>
    </source>
</reference>
<proteinExistence type="predicted"/>
<dbReference type="Proteomes" id="UP000007319">
    <property type="component" value="Plasmid AZOBR_p1"/>
</dbReference>
<gene>
    <name evidence="1" type="ORF">AZOBR_p130087</name>
</gene>
<accession>A0A9P1NNK0</accession>
<evidence type="ECO:0000313" key="1">
    <source>
        <dbReference type="EMBL" id="CCC99899.1"/>
    </source>
</evidence>
<keyword evidence="2" id="KW-1185">Reference proteome</keyword>
<dbReference type="AlphaFoldDB" id="A0A9P1NNK0"/>
<name>A0A9P1NNK0_9PROT</name>
<sequence>MPGRQWQDVSPRRYILSYAYQPAPNLRSR</sequence>
<dbReference type="EMBL" id="HE577328">
    <property type="protein sequence ID" value="CCC99899.1"/>
    <property type="molecule type" value="Genomic_DNA"/>
</dbReference>
<organism evidence="1 2">
    <name type="scientific">Azospirillum baldaniorum</name>
    <dbReference type="NCBI Taxonomy" id="1064539"/>
    <lineage>
        <taxon>Bacteria</taxon>
        <taxon>Pseudomonadati</taxon>
        <taxon>Pseudomonadota</taxon>
        <taxon>Alphaproteobacteria</taxon>
        <taxon>Rhodospirillales</taxon>
        <taxon>Azospirillaceae</taxon>
        <taxon>Azospirillum</taxon>
    </lineage>
</organism>